<comment type="caution">
    <text evidence="6">Lacks conserved residue(s) required for the propagation of feature annotation.</text>
</comment>
<feature type="domain" description="SRCR" evidence="10">
    <location>
        <begin position="193"/>
        <end position="290"/>
    </location>
</feature>
<dbReference type="GO" id="GO:0004930">
    <property type="term" value="F:G protein-coupled receptor activity"/>
    <property type="evidence" value="ECO:0007669"/>
    <property type="project" value="InterPro"/>
</dbReference>
<evidence type="ECO:0000256" key="7">
    <source>
        <dbReference type="SAM" id="SignalP"/>
    </source>
</evidence>
<dbReference type="FunFam" id="3.10.250.10:FF:000011">
    <property type="entry name" value="Scavenger receptor class A member 5"/>
    <property type="match status" value="1"/>
</dbReference>
<dbReference type="InterPro" id="IPR036772">
    <property type="entry name" value="SRCR-like_dom_sf"/>
</dbReference>
<evidence type="ECO:0000259" key="9">
    <source>
        <dbReference type="PROSITE" id="PS50227"/>
    </source>
</evidence>
<dbReference type="Pfam" id="PF00530">
    <property type="entry name" value="SRCR"/>
    <property type="match status" value="2"/>
</dbReference>
<feature type="disulfide bond" evidence="5">
    <location>
        <begin position="28"/>
        <end position="45"/>
    </location>
</feature>
<feature type="domain" description="SRCR" evidence="10">
    <location>
        <begin position="88"/>
        <end position="186"/>
    </location>
</feature>
<keyword evidence="5" id="KW-0245">EGF-like domain</keyword>
<protein>
    <submittedName>
        <fullName evidence="11">Uncharacterized protein</fullName>
    </submittedName>
</protein>
<dbReference type="GO" id="GO:0016020">
    <property type="term" value="C:membrane"/>
    <property type="evidence" value="ECO:0007669"/>
    <property type="project" value="InterPro"/>
</dbReference>
<dbReference type="SMART" id="SM00202">
    <property type="entry name" value="SR"/>
    <property type="match status" value="2"/>
</dbReference>
<dbReference type="Pfam" id="PF00008">
    <property type="entry name" value="EGF"/>
    <property type="match status" value="1"/>
</dbReference>
<evidence type="ECO:0000313" key="12">
    <source>
        <dbReference type="Proteomes" id="UP000007879"/>
    </source>
</evidence>
<dbReference type="SUPFAM" id="SSF111418">
    <property type="entry name" value="Hormone receptor domain"/>
    <property type="match status" value="1"/>
</dbReference>
<dbReference type="InterPro" id="IPR000742">
    <property type="entry name" value="EGF"/>
</dbReference>
<reference evidence="11" key="2">
    <citation type="submission" date="2024-06" db="UniProtKB">
        <authorList>
            <consortium name="EnsemblMetazoa"/>
        </authorList>
    </citation>
    <scope>IDENTIFICATION</scope>
</reference>
<evidence type="ECO:0000256" key="2">
    <source>
        <dbReference type="ARBA" id="ARBA00022737"/>
    </source>
</evidence>
<evidence type="ECO:0000256" key="1">
    <source>
        <dbReference type="ARBA" id="ARBA00022729"/>
    </source>
</evidence>
<dbReference type="InterPro" id="IPR036445">
    <property type="entry name" value="GPCR_2_extracell_dom_sf"/>
</dbReference>
<evidence type="ECO:0000259" key="8">
    <source>
        <dbReference type="PROSITE" id="PS50026"/>
    </source>
</evidence>
<dbReference type="PROSITE" id="PS50287">
    <property type="entry name" value="SRCR_2"/>
    <property type="match status" value="2"/>
</dbReference>
<evidence type="ECO:0000256" key="5">
    <source>
        <dbReference type="PROSITE-ProRule" id="PRU00076"/>
    </source>
</evidence>
<accession>A0AAN0IYK5</accession>
<feature type="domain" description="EGF-like" evidence="8">
    <location>
        <begin position="18"/>
        <end position="58"/>
    </location>
</feature>
<dbReference type="PRINTS" id="PR00258">
    <property type="entry name" value="SPERACTRCPTR"/>
</dbReference>
<dbReference type="FunFam" id="3.10.250.10:FF:000006">
    <property type="entry name" value="neurotrypsin isoform X2"/>
    <property type="match status" value="1"/>
</dbReference>
<dbReference type="PROSITE" id="PS50227">
    <property type="entry name" value="G_PROTEIN_RECEP_F2_3"/>
    <property type="match status" value="1"/>
</dbReference>
<dbReference type="InterPro" id="IPR001879">
    <property type="entry name" value="GPCR_2_extracellular_dom"/>
</dbReference>
<dbReference type="EnsemblMetazoa" id="XM_019993974.1">
    <property type="protein sequence ID" value="XP_019849533.1"/>
    <property type="gene ID" value="LOC109580606"/>
</dbReference>
<keyword evidence="4" id="KW-0325">Glycoprotein</keyword>
<dbReference type="AlphaFoldDB" id="A0AAN0IYK5"/>
<dbReference type="PROSITE" id="PS00420">
    <property type="entry name" value="SRCR_1"/>
    <property type="match status" value="2"/>
</dbReference>
<dbReference type="GeneID" id="109580606"/>
<keyword evidence="1 7" id="KW-0732">Signal</keyword>
<evidence type="ECO:0000259" key="10">
    <source>
        <dbReference type="PROSITE" id="PS50287"/>
    </source>
</evidence>
<evidence type="ECO:0000256" key="3">
    <source>
        <dbReference type="ARBA" id="ARBA00023157"/>
    </source>
</evidence>
<dbReference type="Gene3D" id="3.10.250.10">
    <property type="entry name" value="SRCR-like domain"/>
    <property type="match status" value="2"/>
</dbReference>
<dbReference type="RefSeq" id="XP_019849533.1">
    <property type="nucleotide sequence ID" value="XM_019993974.1"/>
</dbReference>
<keyword evidence="2" id="KW-0677">Repeat</keyword>
<dbReference type="PANTHER" id="PTHR48071:SF18">
    <property type="entry name" value="DELETED IN MALIGNANT BRAIN TUMORS 1 PROTEIN-RELATED"/>
    <property type="match status" value="1"/>
</dbReference>
<dbReference type="Gene3D" id="2.10.25.10">
    <property type="entry name" value="Laminin"/>
    <property type="match status" value="1"/>
</dbReference>
<organism evidence="11 12">
    <name type="scientific">Amphimedon queenslandica</name>
    <name type="common">Sponge</name>
    <dbReference type="NCBI Taxonomy" id="400682"/>
    <lineage>
        <taxon>Eukaryota</taxon>
        <taxon>Metazoa</taxon>
        <taxon>Porifera</taxon>
        <taxon>Demospongiae</taxon>
        <taxon>Heteroscleromorpha</taxon>
        <taxon>Haplosclerida</taxon>
        <taxon>Niphatidae</taxon>
        <taxon>Amphimedon</taxon>
    </lineage>
</organism>
<evidence type="ECO:0000256" key="4">
    <source>
        <dbReference type="ARBA" id="ARBA00023180"/>
    </source>
</evidence>
<dbReference type="InterPro" id="IPR001190">
    <property type="entry name" value="SRCR"/>
</dbReference>
<name>A0AAN0IYK5_AMPQE</name>
<dbReference type="SUPFAM" id="SSF56487">
    <property type="entry name" value="SRCR-like"/>
    <property type="match status" value="2"/>
</dbReference>
<evidence type="ECO:0000313" key="11">
    <source>
        <dbReference type="EnsemblMetazoa" id="XP_019849533.1"/>
    </source>
</evidence>
<dbReference type="Proteomes" id="UP000007879">
    <property type="component" value="Unassembled WGS sequence"/>
</dbReference>
<evidence type="ECO:0000256" key="6">
    <source>
        <dbReference type="PROSITE-ProRule" id="PRU00196"/>
    </source>
</evidence>
<proteinExistence type="predicted"/>
<dbReference type="KEGG" id="aqu:109580606"/>
<feature type="domain" description="G-protein coupled receptors family 2 profile 1" evidence="9">
    <location>
        <begin position="270"/>
        <end position="355"/>
    </location>
</feature>
<reference evidence="12" key="1">
    <citation type="journal article" date="2010" name="Nature">
        <title>The Amphimedon queenslandica genome and the evolution of animal complexity.</title>
        <authorList>
            <person name="Srivastava M."/>
            <person name="Simakov O."/>
            <person name="Chapman J."/>
            <person name="Fahey B."/>
            <person name="Gauthier M.E."/>
            <person name="Mitros T."/>
            <person name="Richards G.S."/>
            <person name="Conaco C."/>
            <person name="Dacre M."/>
            <person name="Hellsten U."/>
            <person name="Larroux C."/>
            <person name="Putnam N.H."/>
            <person name="Stanke M."/>
            <person name="Adamska M."/>
            <person name="Darling A."/>
            <person name="Degnan S.M."/>
            <person name="Oakley T.H."/>
            <person name="Plachetzki D.C."/>
            <person name="Zhai Y."/>
            <person name="Adamski M."/>
            <person name="Calcino A."/>
            <person name="Cummins S.F."/>
            <person name="Goodstein D.M."/>
            <person name="Harris C."/>
            <person name="Jackson D.J."/>
            <person name="Leys S.P."/>
            <person name="Shu S."/>
            <person name="Woodcroft B.J."/>
            <person name="Vervoort M."/>
            <person name="Kosik K.S."/>
            <person name="Manning G."/>
            <person name="Degnan B.M."/>
            <person name="Rokhsar D.S."/>
        </authorList>
    </citation>
    <scope>NUCLEOTIDE SEQUENCE [LARGE SCALE GENOMIC DNA]</scope>
</reference>
<dbReference type="PANTHER" id="PTHR48071">
    <property type="entry name" value="SRCR DOMAIN-CONTAINING PROTEIN"/>
    <property type="match status" value="1"/>
</dbReference>
<sequence length="363" mass="38287">MKKYLAAFLFCTFYSVLVAQVCYNDSPCMNGGECIQYSPADNYTCNCTGTGYEGVNCTELIVTPTPTSAFSVISTPLVCTPPCNSGSLRLVNGSRSNEGRVEVCQNGTWGTVCDDSWDNTDAGVVCRQLGLGTSGTAYIRAHFGEGNGSIVLDDVACDGTEQFLVNCRHNSSHNCGHYEDAGVTCPACIDGSIRLAGGFNSLEGLVEICSGGAWGTVCDDRWDSTDAGVVCRQLGYASGTSIGRAYFGQGNGSIVMDNVDCTGSESHLSNCTHITDHNCCHSEDAGVRCARAVANCSMETIASSDRGTFEWPETMSDRTANIPCPNGPSGAIANRTCTNNGTWESPDIESCATTSVANGFRNI</sequence>
<feature type="disulfide bond" evidence="6">
    <location>
        <begin position="157"/>
        <end position="167"/>
    </location>
</feature>
<dbReference type="PROSITE" id="PS50026">
    <property type="entry name" value="EGF_3"/>
    <property type="match status" value="1"/>
</dbReference>
<feature type="signal peptide" evidence="7">
    <location>
        <begin position="1"/>
        <end position="19"/>
    </location>
</feature>
<dbReference type="Pfam" id="PF02793">
    <property type="entry name" value="HRM"/>
    <property type="match status" value="1"/>
</dbReference>
<keyword evidence="3 6" id="KW-1015">Disulfide bond</keyword>
<dbReference type="Gene3D" id="4.10.1240.10">
    <property type="entry name" value="GPCR, family 2, extracellular hormone receptor domain"/>
    <property type="match status" value="1"/>
</dbReference>
<keyword evidence="12" id="KW-1185">Reference proteome</keyword>
<feature type="chain" id="PRO_5042888942" evidence="7">
    <location>
        <begin position="20"/>
        <end position="363"/>
    </location>
</feature>
<dbReference type="SUPFAM" id="SSF57196">
    <property type="entry name" value="EGF/Laminin"/>
    <property type="match status" value="1"/>
</dbReference>
<feature type="disulfide bond" evidence="6">
    <location>
        <begin position="261"/>
        <end position="271"/>
    </location>
</feature>